<dbReference type="AlphaFoldDB" id="A0A8K0TC84"/>
<name>A0A8K0TC84_9PEZI</name>
<evidence type="ECO:0000256" key="1">
    <source>
        <dbReference type="SAM" id="MobiDB-lite"/>
    </source>
</evidence>
<dbReference type="Proteomes" id="UP000813385">
    <property type="component" value="Unassembled WGS sequence"/>
</dbReference>
<evidence type="ECO:0000313" key="3">
    <source>
        <dbReference type="Proteomes" id="UP000813385"/>
    </source>
</evidence>
<feature type="compositionally biased region" description="Basic and acidic residues" evidence="1">
    <location>
        <begin position="97"/>
        <end position="106"/>
    </location>
</feature>
<comment type="caution">
    <text evidence="2">The sequence shown here is derived from an EMBL/GenBank/DDBJ whole genome shotgun (WGS) entry which is preliminary data.</text>
</comment>
<accession>A0A8K0TC84</accession>
<protein>
    <submittedName>
        <fullName evidence="2">Uncharacterized protein</fullName>
    </submittedName>
</protein>
<proteinExistence type="predicted"/>
<gene>
    <name evidence="2" type="ORF">B0T11DRAFT_299932</name>
</gene>
<evidence type="ECO:0000313" key="2">
    <source>
        <dbReference type="EMBL" id="KAH7358947.1"/>
    </source>
</evidence>
<reference evidence="2" key="1">
    <citation type="journal article" date="2021" name="Nat. Commun.">
        <title>Genetic determinants of endophytism in the Arabidopsis root mycobiome.</title>
        <authorList>
            <person name="Mesny F."/>
            <person name="Miyauchi S."/>
            <person name="Thiergart T."/>
            <person name="Pickel B."/>
            <person name="Atanasova L."/>
            <person name="Karlsson M."/>
            <person name="Huettel B."/>
            <person name="Barry K.W."/>
            <person name="Haridas S."/>
            <person name="Chen C."/>
            <person name="Bauer D."/>
            <person name="Andreopoulos W."/>
            <person name="Pangilinan J."/>
            <person name="LaButti K."/>
            <person name="Riley R."/>
            <person name="Lipzen A."/>
            <person name="Clum A."/>
            <person name="Drula E."/>
            <person name="Henrissat B."/>
            <person name="Kohler A."/>
            <person name="Grigoriev I.V."/>
            <person name="Martin F.M."/>
            <person name="Hacquard S."/>
        </authorList>
    </citation>
    <scope>NUCLEOTIDE SEQUENCE</scope>
    <source>
        <strain evidence="2">MPI-CAGE-AT-0016</strain>
    </source>
</reference>
<feature type="region of interest" description="Disordered" evidence="1">
    <location>
        <begin position="81"/>
        <end position="112"/>
    </location>
</feature>
<dbReference type="EMBL" id="JAGPXD010000004">
    <property type="protein sequence ID" value="KAH7358947.1"/>
    <property type="molecule type" value="Genomic_DNA"/>
</dbReference>
<sequence length="112" mass="12161">MDRTKFASLRFVCAVSGSGKSSLASPEAEEGQKKKGITLPSRVGQVAGRHWYWLGGSDLLLLPWSARWDRHSDAQAPLLVIRDGDERSAGGPGCEEPGTRRNRDGRPGTLDD</sequence>
<keyword evidence="3" id="KW-1185">Reference proteome</keyword>
<organism evidence="2 3">
    <name type="scientific">Plectosphaerella cucumerina</name>
    <dbReference type="NCBI Taxonomy" id="40658"/>
    <lineage>
        <taxon>Eukaryota</taxon>
        <taxon>Fungi</taxon>
        <taxon>Dikarya</taxon>
        <taxon>Ascomycota</taxon>
        <taxon>Pezizomycotina</taxon>
        <taxon>Sordariomycetes</taxon>
        <taxon>Hypocreomycetidae</taxon>
        <taxon>Glomerellales</taxon>
        <taxon>Plectosphaerellaceae</taxon>
        <taxon>Plectosphaerella</taxon>
    </lineage>
</organism>